<dbReference type="InterPro" id="IPR036390">
    <property type="entry name" value="WH_DNA-bd_sf"/>
</dbReference>
<protein>
    <submittedName>
        <fullName evidence="1">Uncharacterized protein</fullName>
    </submittedName>
</protein>
<dbReference type="SUPFAM" id="SSF46785">
    <property type="entry name" value="Winged helix' DNA-binding domain"/>
    <property type="match status" value="1"/>
</dbReference>
<evidence type="ECO:0000313" key="1">
    <source>
        <dbReference type="EMBL" id="HCB74790.1"/>
    </source>
</evidence>
<dbReference type="EMBL" id="DOYJ01000039">
    <property type="protein sequence ID" value="HCB74790.1"/>
    <property type="molecule type" value="Genomic_DNA"/>
</dbReference>
<evidence type="ECO:0000313" key="2">
    <source>
        <dbReference type="Proteomes" id="UP000262699"/>
    </source>
</evidence>
<accession>A0A3D0W802</accession>
<sequence>MAESASNRIETVSRKLNILRALGIVVSRRRGTVVENMLTPAARTTLEALGLAPTREEPVPVVKEPEVQRVIADKLEALAPHLQATPLFVGRGNDFKRAA</sequence>
<comment type="caution">
    <text evidence="1">The sequence shown here is derived from an EMBL/GenBank/DDBJ whole genome shotgun (WGS) entry which is preliminary data.</text>
</comment>
<name>A0A3D0W802_9SPHN</name>
<dbReference type="Proteomes" id="UP000262699">
    <property type="component" value="Unassembled WGS sequence"/>
</dbReference>
<dbReference type="AlphaFoldDB" id="A0A3D0W802"/>
<proteinExistence type="predicted"/>
<reference evidence="1 2" key="1">
    <citation type="journal article" date="2018" name="Nat. Biotechnol.">
        <title>A standardized bacterial taxonomy based on genome phylogeny substantially revises the tree of life.</title>
        <authorList>
            <person name="Parks D.H."/>
            <person name="Chuvochina M."/>
            <person name="Waite D.W."/>
            <person name="Rinke C."/>
            <person name="Skarshewski A."/>
            <person name="Chaumeil P.A."/>
            <person name="Hugenholtz P."/>
        </authorList>
    </citation>
    <scope>NUCLEOTIDE SEQUENCE [LARGE SCALE GENOMIC DNA]</scope>
    <source>
        <strain evidence="1">UBA9015</strain>
    </source>
</reference>
<gene>
    <name evidence="1" type="ORF">DEP91_01215</name>
</gene>
<organism evidence="1 2">
    <name type="scientific">Sphingomonas bacterium</name>
    <dbReference type="NCBI Taxonomy" id="1895847"/>
    <lineage>
        <taxon>Bacteria</taxon>
        <taxon>Pseudomonadati</taxon>
        <taxon>Pseudomonadota</taxon>
        <taxon>Alphaproteobacteria</taxon>
        <taxon>Sphingomonadales</taxon>
        <taxon>Sphingomonadaceae</taxon>
        <taxon>Sphingomonas</taxon>
    </lineage>
</organism>